<proteinExistence type="predicted"/>
<reference evidence="1 2" key="1">
    <citation type="submission" date="2019-11" db="EMBL/GenBank/DDBJ databases">
        <authorList>
            <person name="Dong K."/>
        </authorList>
    </citation>
    <scope>NUCLEOTIDE SEQUENCE [LARGE SCALE GENOMIC DNA]</scope>
    <source>
        <strain evidence="1 2">JCM 17370</strain>
    </source>
</reference>
<sequence>MAEVDWSDRAFYDDGEWVSWSDIDEQLRHKEWGAKYPKAIRVERLAIRTPLLG</sequence>
<keyword evidence="2" id="KW-1185">Reference proteome</keyword>
<comment type="caution">
    <text evidence="1">The sequence shown here is derived from an EMBL/GenBank/DDBJ whole genome shotgun (WGS) entry which is preliminary data.</text>
</comment>
<evidence type="ECO:0000313" key="1">
    <source>
        <dbReference type="EMBL" id="MTH36639.1"/>
    </source>
</evidence>
<dbReference type="OrthoDB" id="3078657at2"/>
<dbReference type="EMBL" id="WMIF01000057">
    <property type="protein sequence ID" value="MTH36639.1"/>
    <property type="molecule type" value="Genomic_DNA"/>
</dbReference>
<evidence type="ECO:0000313" key="2">
    <source>
        <dbReference type="Proteomes" id="UP000442533"/>
    </source>
</evidence>
<name>A0A844H6J4_9RHOB</name>
<protein>
    <submittedName>
        <fullName evidence="1">Uncharacterized protein</fullName>
    </submittedName>
</protein>
<organism evidence="1 2">
    <name type="scientific">Paracoccus limosus</name>
    <dbReference type="NCBI Taxonomy" id="913252"/>
    <lineage>
        <taxon>Bacteria</taxon>
        <taxon>Pseudomonadati</taxon>
        <taxon>Pseudomonadota</taxon>
        <taxon>Alphaproteobacteria</taxon>
        <taxon>Rhodobacterales</taxon>
        <taxon>Paracoccaceae</taxon>
        <taxon>Paracoccus</taxon>
    </lineage>
</organism>
<dbReference type="AlphaFoldDB" id="A0A844H6J4"/>
<accession>A0A844H6J4</accession>
<gene>
    <name evidence="1" type="ORF">GL279_18870</name>
</gene>
<dbReference type="Proteomes" id="UP000442533">
    <property type="component" value="Unassembled WGS sequence"/>
</dbReference>